<name>A0ABD0YQV7_9HEMI</name>
<evidence type="ECO:0000313" key="2">
    <source>
        <dbReference type="Proteomes" id="UP001558652"/>
    </source>
</evidence>
<protein>
    <submittedName>
        <fullName evidence="1">Uncharacterized protein</fullName>
    </submittedName>
</protein>
<dbReference type="AlphaFoldDB" id="A0ABD0YQV7"/>
<dbReference type="Proteomes" id="UP001558652">
    <property type="component" value="Unassembled WGS sequence"/>
</dbReference>
<comment type="caution">
    <text evidence="1">The sequence shown here is derived from an EMBL/GenBank/DDBJ whole genome shotgun (WGS) entry which is preliminary data.</text>
</comment>
<keyword evidence="2" id="KW-1185">Reference proteome</keyword>
<accession>A0ABD0YQV7</accession>
<organism evidence="1 2">
    <name type="scientific">Ranatra chinensis</name>
    <dbReference type="NCBI Taxonomy" id="642074"/>
    <lineage>
        <taxon>Eukaryota</taxon>
        <taxon>Metazoa</taxon>
        <taxon>Ecdysozoa</taxon>
        <taxon>Arthropoda</taxon>
        <taxon>Hexapoda</taxon>
        <taxon>Insecta</taxon>
        <taxon>Pterygota</taxon>
        <taxon>Neoptera</taxon>
        <taxon>Paraneoptera</taxon>
        <taxon>Hemiptera</taxon>
        <taxon>Heteroptera</taxon>
        <taxon>Panheteroptera</taxon>
        <taxon>Nepomorpha</taxon>
        <taxon>Nepidae</taxon>
        <taxon>Ranatrinae</taxon>
        <taxon>Ranatra</taxon>
    </lineage>
</organism>
<sequence length="325" mass="36627">MVAWGIKDEPEMAIECVLSEIQPLTLRNPNGTWSDGAITIFKNTFTAKSTIAQIYSVVGNVMSVNLLLPECLNACEKRVLENSFNKILIAEGYAEQVDEPYLSRDNHMSREMAFNSPDSLQLSFAPEPIEQDIDIESPSEKECRLKVDLKGPKSPLEMSFYSVSRKSQGMDINVEWSSVNSVLLDTHPMDPHNRMLVGGFVTQNTAGDRLTLRNTTLMPNIHGLPALITMVFAPRVQLRTDSNRTHLTGAICGLGYDPQTKKPYHSENDIELTFDTKFELSDLEVINKLRYWMNSIVFGGLNWEEEISRPSVCNAQAKIQKYTME</sequence>
<gene>
    <name evidence="1" type="ORF">AAG570_009325</name>
</gene>
<evidence type="ECO:0000313" key="1">
    <source>
        <dbReference type="EMBL" id="KAL1137629.1"/>
    </source>
</evidence>
<dbReference type="InterPro" id="IPR035437">
    <property type="entry name" value="SNase_OB-fold_sf"/>
</dbReference>
<proteinExistence type="predicted"/>
<dbReference type="EMBL" id="JBFDAA010000004">
    <property type="protein sequence ID" value="KAL1137629.1"/>
    <property type="molecule type" value="Genomic_DNA"/>
</dbReference>
<reference evidence="1 2" key="1">
    <citation type="submission" date="2024-07" db="EMBL/GenBank/DDBJ databases">
        <title>Chromosome-level genome assembly of the water stick insect Ranatra chinensis (Heteroptera: Nepidae).</title>
        <authorList>
            <person name="Liu X."/>
        </authorList>
    </citation>
    <scope>NUCLEOTIDE SEQUENCE [LARGE SCALE GENOMIC DNA]</scope>
    <source>
        <strain evidence="1">Cailab_2021Rc</strain>
        <tissue evidence="1">Muscle</tissue>
    </source>
</reference>
<dbReference type="Gene3D" id="2.40.50.90">
    <property type="match status" value="1"/>
</dbReference>